<proteinExistence type="predicted"/>
<evidence type="ECO:0000313" key="2">
    <source>
        <dbReference type="EMBL" id="MEQ2218940.1"/>
    </source>
</evidence>
<keyword evidence="1" id="KW-0732">Signal</keyword>
<sequence>MQLSSSISLFLWVTFNLYASAVVNENVSLVISRQLLTDFCTHLPNLPDATAKAVRFPFQVCYARVLDFRRKFIEAAQRYNELSYKSIVHESERLEALKHALNCTILASAGTLNMSFVYIVRNHLISSFPTSNLVFDLLQDSSVPACWPLCSKMSAVSSWLLMGFWRRCT</sequence>
<keyword evidence="3" id="KW-1185">Reference proteome</keyword>
<gene>
    <name evidence="2" type="ORF">XENOCAPTIV_010225</name>
</gene>
<evidence type="ECO:0000313" key="3">
    <source>
        <dbReference type="Proteomes" id="UP001434883"/>
    </source>
</evidence>
<organism evidence="2 3">
    <name type="scientific">Xenoophorus captivus</name>
    <dbReference type="NCBI Taxonomy" id="1517983"/>
    <lineage>
        <taxon>Eukaryota</taxon>
        <taxon>Metazoa</taxon>
        <taxon>Chordata</taxon>
        <taxon>Craniata</taxon>
        <taxon>Vertebrata</taxon>
        <taxon>Euteleostomi</taxon>
        <taxon>Actinopterygii</taxon>
        <taxon>Neopterygii</taxon>
        <taxon>Teleostei</taxon>
        <taxon>Neoteleostei</taxon>
        <taxon>Acanthomorphata</taxon>
        <taxon>Ovalentaria</taxon>
        <taxon>Atherinomorphae</taxon>
        <taxon>Cyprinodontiformes</taxon>
        <taxon>Goodeidae</taxon>
        <taxon>Xenoophorus</taxon>
    </lineage>
</organism>
<dbReference type="EMBL" id="JAHRIN010077870">
    <property type="protein sequence ID" value="MEQ2218940.1"/>
    <property type="molecule type" value="Genomic_DNA"/>
</dbReference>
<accession>A0ABV0SEF7</accession>
<name>A0ABV0SEF7_9TELE</name>
<feature type="chain" id="PRO_5046395949" evidence="1">
    <location>
        <begin position="22"/>
        <end position="169"/>
    </location>
</feature>
<protein>
    <submittedName>
        <fullName evidence="2">Uncharacterized protein</fullName>
    </submittedName>
</protein>
<evidence type="ECO:0000256" key="1">
    <source>
        <dbReference type="SAM" id="SignalP"/>
    </source>
</evidence>
<comment type="caution">
    <text evidence="2">The sequence shown here is derived from an EMBL/GenBank/DDBJ whole genome shotgun (WGS) entry which is preliminary data.</text>
</comment>
<dbReference type="Proteomes" id="UP001434883">
    <property type="component" value="Unassembled WGS sequence"/>
</dbReference>
<feature type="signal peptide" evidence="1">
    <location>
        <begin position="1"/>
        <end position="21"/>
    </location>
</feature>
<reference evidence="2 3" key="1">
    <citation type="submission" date="2021-06" db="EMBL/GenBank/DDBJ databases">
        <authorList>
            <person name="Palmer J.M."/>
        </authorList>
    </citation>
    <scope>NUCLEOTIDE SEQUENCE [LARGE SCALE GENOMIC DNA]</scope>
    <source>
        <strain evidence="2 3">XC_2019</strain>
        <tissue evidence="2">Muscle</tissue>
    </source>
</reference>